<accession>A0AAU7DEN4</accession>
<feature type="domain" description="CusB-like beta-barrel" evidence="3">
    <location>
        <begin position="238"/>
        <end position="307"/>
    </location>
</feature>
<name>A0AAU7DEN4_9BACT</name>
<dbReference type="Pfam" id="PF25967">
    <property type="entry name" value="RND-MFP_C"/>
    <property type="match status" value="1"/>
</dbReference>
<feature type="domain" description="Multidrug resistance protein MdtA-like C-terminal permuted SH3" evidence="4">
    <location>
        <begin position="313"/>
        <end position="370"/>
    </location>
</feature>
<dbReference type="GO" id="GO:0015562">
    <property type="term" value="F:efflux transmembrane transporter activity"/>
    <property type="evidence" value="ECO:0007669"/>
    <property type="project" value="TreeGrafter"/>
</dbReference>
<evidence type="ECO:0000259" key="4">
    <source>
        <dbReference type="Pfam" id="PF25967"/>
    </source>
</evidence>
<protein>
    <submittedName>
        <fullName evidence="6">Efflux RND transporter periplasmic adaptor subunit</fullName>
    </submittedName>
</protein>
<sequence length="402" mass="43188">MVLILTVVGCRSDARGSDANAAETASATVAPAKRGSIARKLNLAGQFQPYQVIDVHAKVSGYIRHIYVDIGDRVRQGQTLAVLEVPELDAQLRGTGAELARSKDEITRAEHEVVRVQSEHNALHSDFKRLKQASAAQPGLIAEQELDDAQSKDLAAEARVDAAKSALAAAQQQSESAKADNERVGDLADYTKVTAPLDGVIVYRYADTGALIQAGTSSDTQSLPIVKLSQSSLLRLRLPVPEDAVEYIHEGATVTVNVDAIHRSFEGKVVRFTRDLNLATRTMETEIDVDNKDLSLTPGEYANTTIELERHDNVLTIPVQAVIRNGNQQSVLVVDAAHHVQTRNIVTGLQGSNLIEVNSGLAEGDLVITGNQSNYQPGESVTTNLQQSTASDTTEEQSGGTK</sequence>
<dbReference type="InterPro" id="IPR058647">
    <property type="entry name" value="BSH_CzcB-like"/>
</dbReference>
<dbReference type="PANTHER" id="PTHR30469">
    <property type="entry name" value="MULTIDRUG RESISTANCE PROTEIN MDTA"/>
    <property type="match status" value="1"/>
</dbReference>
<dbReference type="RefSeq" id="WP_348261033.1">
    <property type="nucleotide sequence ID" value="NZ_CP121196.1"/>
</dbReference>
<feature type="region of interest" description="Disordered" evidence="2">
    <location>
        <begin position="372"/>
        <end position="402"/>
    </location>
</feature>
<dbReference type="InterPro" id="IPR058792">
    <property type="entry name" value="Beta-barrel_RND_2"/>
</dbReference>
<dbReference type="InterPro" id="IPR006143">
    <property type="entry name" value="RND_pump_MFP"/>
</dbReference>
<dbReference type="PANTHER" id="PTHR30469:SF37">
    <property type="entry name" value="RAGD PROTEIN"/>
    <property type="match status" value="1"/>
</dbReference>
<gene>
    <name evidence="6" type="ORF">P8935_14615</name>
</gene>
<dbReference type="InterPro" id="IPR058627">
    <property type="entry name" value="MdtA-like_C"/>
</dbReference>
<evidence type="ECO:0000259" key="3">
    <source>
        <dbReference type="Pfam" id="PF25954"/>
    </source>
</evidence>
<dbReference type="Gene3D" id="1.10.287.470">
    <property type="entry name" value="Helix hairpin bin"/>
    <property type="match status" value="1"/>
</dbReference>
<dbReference type="Gene3D" id="2.40.30.170">
    <property type="match status" value="1"/>
</dbReference>
<dbReference type="NCBIfam" id="TIGR01730">
    <property type="entry name" value="RND_mfp"/>
    <property type="match status" value="1"/>
</dbReference>
<evidence type="ECO:0000256" key="2">
    <source>
        <dbReference type="SAM" id="MobiDB-lite"/>
    </source>
</evidence>
<dbReference type="GO" id="GO:1990281">
    <property type="term" value="C:efflux pump complex"/>
    <property type="evidence" value="ECO:0007669"/>
    <property type="project" value="TreeGrafter"/>
</dbReference>
<dbReference type="Gene3D" id="2.40.420.20">
    <property type="match status" value="1"/>
</dbReference>
<reference evidence="6" key="1">
    <citation type="submission" date="2023-03" db="EMBL/GenBank/DDBJ databases">
        <title>Edaphobacter sp.</title>
        <authorList>
            <person name="Huber K.J."/>
            <person name="Papendorf J."/>
            <person name="Pilke C."/>
            <person name="Bunk B."/>
            <person name="Sproeer C."/>
            <person name="Pester M."/>
        </authorList>
    </citation>
    <scope>NUCLEOTIDE SEQUENCE</scope>
    <source>
        <strain evidence="6">DSM 110680</strain>
    </source>
</reference>
<proteinExistence type="inferred from homology"/>
<feature type="domain" description="CzcB-like barrel-sandwich hybrid" evidence="5">
    <location>
        <begin position="52"/>
        <end position="215"/>
    </location>
</feature>
<dbReference type="AlphaFoldDB" id="A0AAU7DEN4"/>
<dbReference type="EMBL" id="CP121196">
    <property type="protein sequence ID" value="XBH15801.1"/>
    <property type="molecule type" value="Genomic_DNA"/>
</dbReference>
<dbReference type="Pfam" id="PF25973">
    <property type="entry name" value="BSH_CzcB"/>
    <property type="match status" value="1"/>
</dbReference>
<evidence type="ECO:0000259" key="5">
    <source>
        <dbReference type="Pfam" id="PF25973"/>
    </source>
</evidence>
<dbReference type="Pfam" id="PF25954">
    <property type="entry name" value="Beta-barrel_RND_2"/>
    <property type="match status" value="1"/>
</dbReference>
<dbReference type="SUPFAM" id="SSF111369">
    <property type="entry name" value="HlyD-like secretion proteins"/>
    <property type="match status" value="1"/>
</dbReference>
<organism evidence="6">
    <name type="scientific">Telmatobacter sp. DSM 110680</name>
    <dbReference type="NCBI Taxonomy" id="3036704"/>
    <lineage>
        <taxon>Bacteria</taxon>
        <taxon>Pseudomonadati</taxon>
        <taxon>Acidobacteriota</taxon>
        <taxon>Terriglobia</taxon>
        <taxon>Terriglobales</taxon>
        <taxon>Acidobacteriaceae</taxon>
        <taxon>Telmatobacter</taxon>
    </lineage>
</organism>
<evidence type="ECO:0000256" key="1">
    <source>
        <dbReference type="ARBA" id="ARBA00009477"/>
    </source>
</evidence>
<comment type="similarity">
    <text evidence="1">Belongs to the membrane fusion protein (MFP) (TC 8.A.1) family.</text>
</comment>
<dbReference type="Gene3D" id="2.40.50.100">
    <property type="match status" value="1"/>
</dbReference>
<evidence type="ECO:0000313" key="6">
    <source>
        <dbReference type="EMBL" id="XBH15801.1"/>
    </source>
</evidence>